<gene>
    <name evidence="4" type="ORF">PPERSA_05106</name>
</gene>
<comment type="similarity">
    <text evidence="1">Belongs to the PITHD1 family.</text>
</comment>
<evidence type="ECO:0000313" key="4">
    <source>
        <dbReference type="EMBL" id="KRX06493.1"/>
    </source>
</evidence>
<dbReference type="InterPro" id="IPR008979">
    <property type="entry name" value="Galactose-bd-like_sf"/>
</dbReference>
<dbReference type="AlphaFoldDB" id="A0A0V0QWP1"/>
<dbReference type="EMBL" id="LDAU01000096">
    <property type="protein sequence ID" value="KRX06493.1"/>
    <property type="molecule type" value="Genomic_DNA"/>
</dbReference>
<evidence type="ECO:0000256" key="1">
    <source>
        <dbReference type="ARBA" id="ARBA00025788"/>
    </source>
</evidence>
<evidence type="ECO:0000313" key="5">
    <source>
        <dbReference type="Proteomes" id="UP000054937"/>
    </source>
</evidence>
<reference evidence="4 5" key="1">
    <citation type="journal article" date="2015" name="Sci. Rep.">
        <title>Genome of the facultative scuticociliatosis pathogen Pseudocohnilembus persalinus provides insight into its virulence through horizontal gene transfer.</title>
        <authorList>
            <person name="Xiong J."/>
            <person name="Wang G."/>
            <person name="Cheng J."/>
            <person name="Tian M."/>
            <person name="Pan X."/>
            <person name="Warren A."/>
            <person name="Jiang C."/>
            <person name="Yuan D."/>
            <person name="Miao W."/>
        </authorList>
    </citation>
    <scope>NUCLEOTIDE SEQUENCE [LARGE SCALE GENOMIC DNA]</scope>
    <source>
        <strain evidence="4">36N120E</strain>
    </source>
</reference>
<proteinExistence type="inferred from homology"/>
<keyword evidence="5" id="KW-1185">Reference proteome</keyword>
<dbReference type="InterPro" id="IPR010400">
    <property type="entry name" value="PITH_dom"/>
</dbReference>
<dbReference type="Gene3D" id="2.60.120.470">
    <property type="entry name" value="PITH domain"/>
    <property type="match status" value="1"/>
</dbReference>
<feature type="compositionally biased region" description="Basic and acidic residues" evidence="2">
    <location>
        <begin position="1"/>
        <end position="14"/>
    </location>
</feature>
<feature type="domain" description="PITH" evidence="3">
    <location>
        <begin position="22"/>
        <end position="161"/>
    </location>
</feature>
<dbReference type="OrthoDB" id="2121326at2759"/>
<feature type="region of interest" description="Disordered" evidence="2">
    <location>
        <begin position="1"/>
        <end position="25"/>
    </location>
</feature>
<evidence type="ECO:0000259" key="3">
    <source>
        <dbReference type="PROSITE" id="PS51532"/>
    </source>
</evidence>
<sequence length="161" mass="18545">MFGAFKKDSSKQHEAQQNSQNQANQNPFIYEDLEKYYDESKIQCLNYDPNFPAESCLKDQGKNLFTRSDADEQLIINIGFKNQVRLHHIKIIPAQKNEEFSAPKTLKIFINKQNMLFFEDNQEGKEKTGLAVLRLYGQSVIQTNFNVGQQQGEGLPIGLRQ</sequence>
<dbReference type="InParanoid" id="A0A0V0QWP1"/>
<dbReference type="InterPro" id="IPR037047">
    <property type="entry name" value="PITH_dom_sf"/>
</dbReference>
<accession>A0A0V0QWP1</accession>
<dbReference type="GO" id="GO:0005737">
    <property type="term" value="C:cytoplasm"/>
    <property type="evidence" value="ECO:0007669"/>
    <property type="project" value="UniProtKB-ARBA"/>
</dbReference>
<dbReference type="PROSITE" id="PS51532">
    <property type="entry name" value="PITH"/>
    <property type="match status" value="1"/>
</dbReference>
<name>A0A0V0QWP1_PSEPJ</name>
<comment type="caution">
    <text evidence="4">The sequence shown here is derived from an EMBL/GenBank/DDBJ whole genome shotgun (WGS) entry which is preliminary data.</text>
</comment>
<organism evidence="4 5">
    <name type="scientific">Pseudocohnilembus persalinus</name>
    <name type="common">Ciliate</name>
    <dbReference type="NCBI Taxonomy" id="266149"/>
    <lineage>
        <taxon>Eukaryota</taxon>
        <taxon>Sar</taxon>
        <taxon>Alveolata</taxon>
        <taxon>Ciliophora</taxon>
        <taxon>Intramacronucleata</taxon>
        <taxon>Oligohymenophorea</taxon>
        <taxon>Scuticociliatia</taxon>
        <taxon>Philasterida</taxon>
        <taxon>Pseudocohnilembidae</taxon>
        <taxon>Pseudocohnilembus</taxon>
    </lineage>
</organism>
<protein>
    <submittedName>
        <fullName evidence="4">Galactose-binding domain protein</fullName>
    </submittedName>
</protein>
<dbReference type="PANTHER" id="PTHR12175">
    <property type="entry name" value="AD039 HT014 THIOREDOXIN FAMILY TRP26"/>
    <property type="match status" value="1"/>
</dbReference>
<dbReference type="PANTHER" id="PTHR12175:SF5">
    <property type="entry name" value="OS03G0795500 PROTEIN"/>
    <property type="match status" value="1"/>
</dbReference>
<dbReference type="InterPro" id="IPR045099">
    <property type="entry name" value="PITH1-like"/>
</dbReference>
<evidence type="ECO:0000256" key="2">
    <source>
        <dbReference type="SAM" id="MobiDB-lite"/>
    </source>
</evidence>
<feature type="compositionally biased region" description="Low complexity" evidence="2">
    <location>
        <begin position="15"/>
        <end position="25"/>
    </location>
</feature>
<dbReference type="SUPFAM" id="SSF49785">
    <property type="entry name" value="Galactose-binding domain-like"/>
    <property type="match status" value="1"/>
</dbReference>
<dbReference type="Proteomes" id="UP000054937">
    <property type="component" value="Unassembled WGS sequence"/>
</dbReference>
<dbReference type="Pfam" id="PF06201">
    <property type="entry name" value="PITH"/>
    <property type="match status" value="1"/>
</dbReference>